<evidence type="ECO:0000256" key="6">
    <source>
        <dbReference type="ARBA" id="ARBA00022840"/>
    </source>
</evidence>
<keyword evidence="10" id="KW-1185">Reference proteome</keyword>
<dbReference type="InterPro" id="IPR000719">
    <property type="entry name" value="Prot_kinase_dom"/>
</dbReference>
<comment type="catalytic activity">
    <reaction evidence="8">
        <text>L-seryl-[protein] + ATP = O-phospho-L-seryl-[protein] + ADP + H(+)</text>
        <dbReference type="Rhea" id="RHEA:17989"/>
        <dbReference type="Rhea" id="RHEA-COMP:9863"/>
        <dbReference type="Rhea" id="RHEA-COMP:11604"/>
        <dbReference type="ChEBI" id="CHEBI:15378"/>
        <dbReference type="ChEBI" id="CHEBI:29999"/>
        <dbReference type="ChEBI" id="CHEBI:30616"/>
        <dbReference type="ChEBI" id="CHEBI:83421"/>
        <dbReference type="ChEBI" id="CHEBI:456216"/>
        <dbReference type="EC" id="2.7.11.1"/>
    </reaction>
</comment>
<dbReference type="GO" id="GO:0004674">
    <property type="term" value="F:protein serine/threonine kinase activity"/>
    <property type="evidence" value="ECO:0007669"/>
    <property type="project" value="UniProtKB-KW"/>
</dbReference>
<dbReference type="PANTHER" id="PTHR45998">
    <property type="entry name" value="SERINE/THREONINE-PROTEIN KINASE 16"/>
    <property type="match status" value="1"/>
</dbReference>
<keyword evidence="6" id="KW-0067">ATP-binding</keyword>
<proteinExistence type="predicted"/>
<sequence length="332" mass="37384">MVLRKLFLLGCINPCSDTIRVKDPSGDWKTFYVRDKVDTGGFSRIDLVVDKTSRRLFALKRISCHSKDDEIKALREANFHLSLHSHPNLLPCVAIGLQEIVRQQQGAISEVLLVLCYSKRGTLQKEIDIRCGQNNAFSIHSIRNLMIGICEGLLALLSLDTPMCHRDLKPGNVLLFEDMRPVLMDFGSVTPAILHIKNLKDAGKWKEFAEENCSLTYRAPEFFNPTADQDITEKADIWSLGCLLYALFFFKSPMDIVHSRGDSVALAACSSNIFFPKHSFSQIPSEVMNLLKSMLSAKPESRPSLIQILEFFKNLPTEIAQYTLQNAITCSL</sequence>
<dbReference type="PROSITE" id="PS50011">
    <property type="entry name" value="PROTEIN_KINASE_DOM"/>
    <property type="match status" value="1"/>
</dbReference>
<keyword evidence="5" id="KW-0418">Kinase</keyword>
<dbReference type="Gene3D" id="1.10.510.10">
    <property type="entry name" value="Transferase(Phosphotransferase) domain 1"/>
    <property type="match status" value="1"/>
</dbReference>
<evidence type="ECO:0000256" key="8">
    <source>
        <dbReference type="ARBA" id="ARBA00048679"/>
    </source>
</evidence>
<evidence type="ECO:0000313" key="11">
    <source>
        <dbReference type="WBParaSite" id="TREG1_106600.1"/>
    </source>
</evidence>
<organism evidence="10 11">
    <name type="scientific">Trichobilharzia regenti</name>
    <name type="common">Nasal bird schistosome</name>
    <dbReference type="NCBI Taxonomy" id="157069"/>
    <lineage>
        <taxon>Eukaryota</taxon>
        <taxon>Metazoa</taxon>
        <taxon>Spiralia</taxon>
        <taxon>Lophotrochozoa</taxon>
        <taxon>Platyhelminthes</taxon>
        <taxon>Trematoda</taxon>
        <taxon>Digenea</taxon>
        <taxon>Strigeidida</taxon>
        <taxon>Schistosomatoidea</taxon>
        <taxon>Schistosomatidae</taxon>
        <taxon>Trichobilharzia</taxon>
    </lineage>
</organism>
<dbReference type="AlphaFoldDB" id="A0AA85ITB4"/>
<keyword evidence="2" id="KW-0723">Serine/threonine-protein kinase</keyword>
<dbReference type="WBParaSite" id="TREG1_106600.1">
    <property type="protein sequence ID" value="TREG1_106600.1"/>
    <property type="gene ID" value="TREG1_106600"/>
</dbReference>
<evidence type="ECO:0000256" key="1">
    <source>
        <dbReference type="ARBA" id="ARBA00012513"/>
    </source>
</evidence>
<evidence type="ECO:0000259" key="9">
    <source>
        <dbReference type="PROSITE" id="PS50011"/>
    </source>
</evidence>
<dbReference type="Pfam" id="PF00069">
    <property type="entry name" value="Pkinase"/>
    <property type="match status" value="1"/>
</dbReference>
<evidence type="ECO:0000313" key="10">
    <source>
        <dbReference type="Proteomes" id="UP000050795"/>
    </source>
</evidence>
<name>A0AA85ITB4_TRIRE</name>
<keyword evidence="4" id="KW-0547">Nucleotide-binding</keyword>
<reference evidence="10" key="1">
    <citation type="submission" date="2022-06" db="EMBL/GenBank/DDBJ databases">
        <authorList>
            <person name="Berger JAMES D."/>
            <person name="Berger JAMES D."/>
        </authorList>
    </citation>
    <scope>NUCLEOTIDE SEQUENCE [LARGE SCALE GENOMIC DNA]</scope>
</reference>
<dbReference type="InterPro" id="IPR011009">
    <property type="entry name" value="Kinase-like_dom_sf"/>
</dbReference>
<reference evidence="11" key="2">
    <citation type="submission" date="2023-11" db="UniProtKB">
        <authorList>
            <consortium name="WormBaseParasite"/>
        </authorList>
    </citation>
    <scope>IDENTIFICATION</scope>
</reference>
<dbReference type="PROSITE" id="PS00108">
    <property type="entry name" value="PROTEIN_KINASE_ST"/>
    <property type="match status" value="1"/>
</dbReference>
<keyword evidence="3" id="KW-0808">Transferase</keyword>
<evidence type="ECO:0000256" key="4">
    <source>
        <dbReference type="ARBA" id="ARBA00022741"/>
    </source>
</evidence>
<dbReference type="InterPro" id="IPR008271">
    <property type="entry name" value="Ser/Thr_kinase_AS"/>
</dbReference>
<feature type="domain" description="Protein kinase" evidence="9">
    <location>
        <begin position="31"/>
        <end position="315"/>
    </location>
</feature>
<dbReference type="GO" id="GO:0005524">
    <property type="term" value="F:ATP binding"/>
    <property type="evidence" value="ECO:0007669"/>
    <property type="project" value="UniProtKB-KW"/>
</dbReference>
<accession>A0AA85ITB4</accession>
<dbReference type="PANTHER" id="PTHR45998:SF2">
    <property type="entry name" value="SERINE_THREONINE-PROTEIN KINASE 16"/>
    <property type="match status" value="1"/>
</dbReference>
<evidence type="ECO:0000256" key="3">
    <source>
        <dbReference type="ARBA" id="ARBA00022679"/>
    </source>
</evidence>
<dbReference type="SMART" id="SM00220">
    <property type="entry name" value="S_TKc"/>
    <property type="match status" value="1"/>
</dbReference>
<dbReference type="InterPro" id="IPR052239">
    <property type="entry name" value="Ser/Thr-specific_kinases"/>
</dbReference>
<evidence type="ECO:0000256" key="7">
    <source>
        <dbReference type="ARBA" id="ARBA00047899"/>
    </source>
</evidence>
<evidence type="ECO:0000256" key="2">
    <source>
        <dbReference type="ARBA" id="ARBA00022527"/>
    </source>
</evidence>
<dbReference type="SUPFAM" id="SSF56112">
    <property type="entry name" value="Protein kinase-like (PK-like)"/>
    <property type="match status" value="1"/>
</dbReference>
<evidence type="ECO:0000256" key="5">
    <source>
        <dbReference type="ARBA" id="ARBA00022777"/>
    </source>
</evidence>
<comment type="catalytic activity">
    <reaction evidence="7">
        <text>L-threonyl-[protein] + ATP = O-phospho-L-threonyl-[protein] + ADP + H(+)</text>
        <dbReference type="Rhea" id="RHEA:46608"/>
        <dbReference type="Rhea" id="RHEA-COMP:11060"/>
        <dbReference type="Rhea" id="RHEA-COMP:11605"/>
        <dbReference type="ChEBI" id="CHEBI:15378"/>
        <dbReference type="ChEBI" id="CHEBI:30013"/>
        <dbReference type="ChEBI" id="CHEBI:30616"/>
        <dbReference type="ChEBI" id="CHEBI:61977"/>
        <dbReference type="ChEBI" id="CHEBI:456216"/>
        <dbReference type="EC" id="2.7.11.1"/>
    </reaction>
</comment>
<dbReference type="GO" id="GO:0005794">
    <property type="term" value="C:Golgi apparatus"/>
    <property type="evidence" value="ECO:0007669"/>
    <property type="project" value="TreeGrafter"/>
</dbReference>
<dbReference type="Proteomes" id="UP000050795">
    <property type="component" value="Unassembled WGS sequence"/>
</dbReference>
<dbReference type="EC" id="2.7.11.1" evidence="1"/>
<protein>
    <recommendedName>
        <fullName evidence="1">non-specific serine/threonine protein kinase</fullName>
        <ecNumber evidence="1">2.7.11.1</ecNumber>
    </recommendedName>
</protein>